<dbReference type="InterPro" id="IPR002933">
    <property type="entry name" value="Peptidase_M20"/>
</dbReference>
<evidence type="ECO:0000256" key="5">
    <source>
        <dbReference type="SAM" id="SignalP"/>
    </source>
</evidence>
<protein>
    <submittedName>
        <fullName evidence="7">Aminoacyl-histidine dipeptidase</fullName>
    </submittedName>
</protein>
<feature type="domain" description="Peptidase M20 dimerisation" evidence="6">
    <location>
        <begin position="224"/>
        <end position="319"/>
    </location>
</feature>
<keyword evidence="2" id="KW-0479">Metal-binding</keyword>
<dbReference type="Proteomes" id="UP000321523">
    <property type="component" value="Unassembled WGS sequence"/>
</dbReference>
<accession>A0A512DTP0</accession>
<evidence type="ECO:0000256" key="2">
    <source>
        <dbReference type="ARBA" id="ARBA00022723"/>
    </source>
</evidence>
<evidence type="ECO:0000313" key="7">
    <source>
        <dbReference type="EMBL" id="GEO39839.1"/>
    </source>
</evidence>
<dbReference type="AlphaFoldDB" id="A0A512DTP0"/>
<dbReference type="Gene3D" id="3.30.70.360">
    <property type="match status" value="1"/>
</dbReference>
<evidence type="ECO:0000259" key="6">
    <source>
        <dbReference type="Pfam" id="PF07687"/>
    </source>
</evidence>
<dbReference type="PROSITE" id="PS00758">
    <property type="entry name" value="ARGE_DAPE_CPG2_1"/>
    <property type="match status" value="1"/>
</dbReference>
<comment type="caution">
    <text evidence="7">The sequence shown here is derived from an EMBL/GenBank/DDBJ whole genome shotgun (WGS) entry which is preliminary data.</text>
</comment>
<sequence>MSRGSTAFITLALLTSLGAISSEASAQQAQQPKHPAVERVMASAGYRQAMASFDSGHDRIVEENLKLQQIPAPLRQEQRKAEAFAGMLRAQGLADVSIDPEGNVLAVRKGTGNGEMVAIVSHLDTVFDMDTDLTPKRDGTKINAPGIADNSRGLAAILAMTRAMDAAGIKHRHDILIVGSVGEEGLGDLRGVKYLLRQGQYKDQIKTFITFDGLYPDQVMNTAAGSKRYEVRYKGPGGHSYRAFGTVNPMYPLGAAMQGLAGIEVPKGTTHSVGVIGGGTSVNSIPTEAWMLVDMRSASPEDLGALEKRFLDIVSKAAEAENATRSTKSGSITAVTELVGDRPSGKTSEDQPIVGVAVAAVAAHGWTPKLVSASTDANVPISMGIPTVTIASGIGDRQHSLDEFLDVEKSGSVRQLGMALTTLLALADMTE</sequence>
<keyword evidence="4" id="KW-0862">Zinc</keyword>
<keyword evidence="8" id="KW-1185">Reference proteome</keyword>
<evidence type="ECO:0000256" key="4">
    <source>
        <dbReference type="ARBA" id="ARBA00022833"/>
    </source>
</evidence>
<dbReference type="SUPFAM" id="SSF55031">
    <property type="entry name" value="Bacterial exopeptidase dimerisation domain"/>
    <property type="match status" value="1"/>
</dbReference>
<keyword evidence="3" id="KW-0378">Hydrolase</keyword>
<dbReference type="PANTHER" id="PTHR43808">
    <property type="entry name" value="ACETYLORNITHINE DEACETYLASE"/>
    <property type="match status" value="1"/>
</dbReference>
<dbReference type="RefSeq" id="WP_044434507.1">
    <property type="nucleotide sequence ID" value="NZ_BJYZ01000018.1"/>
</dbReference>
<dbReference type="GO" id="GO:0016787">
    <property type="term" value="F:hydrolase activity"/>
    <property type="evidence" value="ECO:0007669"/>
    <property type="project" value="UniProtKB-KW"/>
</dbReference>
<dbReference type="SUPFAM" id="SSF53187">
    <property type="entry name" value="Zn-dependent exopeptidases"/>
    <property type="match status" value="1"/>
</dbReference>
<keyword evidence="5" id="KW-0732">Signal</keyword>
<reference evidence="7 8" key="1">
    <citation type="submission" date="2019-07" db="EMBL/GenBank/DDBJ databases">
        <title>Whole genome shotgun sequence of Skermanella aerolata NBRC 106429.</title>
        <authorList>
            <person name="Hosoyama A."/>
            <person name="Uohara A."/>
            <person name="Ohji S."/>
            <person name="Ichikawa N."/>
        </authorList>
    </citation>
    <scope>NUCLEOTIDE SEQUENCE [LARGE SCALE GENOMIC DNA]</scope>
    <source>
        <strain evidence="7 8">NBRC 106429</strain>
    </source>
</reference>
<dbReference type="Pfam" id="PF07687">
    <property type="entry name" value="M20_dimer"/>
    <property type="match status" value="1"/>
</dbReference>
<evidence type="ECO:0000256" key="3">
    <source>
        <dbReference type="ARBA" id="ARBA00022801"/>
    </source>
</evidence>
<dbReference type="InterPro" id="IPR011650">
    <property type="entry name" value="Peptidase_M20_dimer"/>
</dbReference>
<gene>
    <name evidence="7" type="ORF">SAE02_39870</name>
</gene>
<feature type="chain" id="PRO_5022196371" evidence="5">
    <location>
        <begin position="27"/>
        <end position="431"/>
    </location>
</feature>
<dbReference type="Gene3D" id="3.40.630.10">
    <property type="entry name" value="Zn peptidases"/>
    <property type="match status" value="1"/>
</dbReference>
<dbReference type="PANTHER" id="PTHR43808:SF17">
    <property type="entry name" value="PEPTIDASE M20"/>
    <property type="match status" value="1"/>
</dbReference>
<proteinExistence type="predicted"/>
<name>A0A512DTP0_9PROT</name>
<evidence type="ECO:0000256" key="1">
    <source>
        <dbReference type="ARBA" id="ARBA00001947"/>
    </source>
</evidence>
<feature type="signal peptide" evidence="5">
    <location>
        <begin position="1"/>
        <end position="26"/>
    </location>
</feature>
<organism evidence="7 8">
    <name type="scientific">Skermanella aerolata</name>
    <dbReference type="NCBI Taxonomy" id="393310"/>
    <lineage>
        <taxon>Bacteria</taxon>
        <taxon>Pseudomonadati</taxon>
        <taxon>Pseudomonadota</taxon>
        <taxon>Alphaproteobacteria</taxon>
        <taxon>Rhodospirillales</taxon>
        <taxon>Azospirillaceae</taxon>
        <taxon>Skermanella</taxon>
    </lineage>
</organism>
<evidence type="ECO:0000313" key="8">
    <source>
        <dbReference type="Proteomes" id="UP000321523"/>
    </source>
</evidence>
<dbReference type="EMBL" id="BJYZ01000018">
    <property type="protein sequence ID" value="GEO39839.1"/>
    <property type="molecule type" value="Genomic_DNA"/>
</dbReference>
<dbReference type="InterPro" id="IPR001261">
    <property type="entry name" value="ArgE/DapE_CS"/>
</dbReference>
<comment type="cofactor">
    <cofactor evidence="1">
        <name>Zn(2+)</name>
        <dbReference type="ChEBI" id="CHEBI:29105"/>
    </cofactor>
</comment>
<dbReference type="InterPro" id="IPR050072">
    <property type="entry name" value="Peptidase_M20A"/>
</dbReference>
<dbReference type="GO" id="GO:0046872">
    <property type="term" value="F:metal ion binding"/>
    <property type="evidence" value="ECO:0007669"/>
    <property type="project" value="UniProtKB-KW"/>
</dbReference>
<dbReference type="InterPro" id="IPR036264">
    <property type="entry name" value="Bact_exopeptidase_dim_dom"/>
</dbReference>
<dbReference type="Pfam" id="PF01546">
    <property type="entry name" value="Peptidase_M20"/>
    <property type="match status" value="1"/>
</dbReference>